<dbReference type="GO" id="GO:0005634">
    <property type="term" value="C:nucleus"/>
    <property type="evidence" value="ECO:0007669"/>
    <property type="project" value="TreeGrafter"/>
</dbReference>
<dbReference type="PANTHER" id="PTHR13621:SF2">
    <property type="entry name" value="PROLINE-RICH PROTEIN PRCC"/>
    <property type="match status" value="1"/>
</dbReference>
<sequence length="437" mass="45693">MRDAGQCVSVRELGFLAEIHHSLSLSHLSTTSTEQPPPLQACTMGLVDYSDSEGSDNEAPPASKPAATSSATTKPTFQKVVDRSNPGKIRVNLPSAAASGPAGAQPSPDEPPAKRARTATGAFSGFNSFLPAPKKSGGAAGGAAKSQGLRKGISLKTSAAPGFSRELAEEEETQDVSSKQSGGDGADEDAYGPEVLTDEPKPSEEVKLVGKPMMFKPLSVSNNAKKKKKAASTLPTMAKAPKPAENAASASQAEKDDASAVAAPKPKPKVSLFSISQEESSPVPSALGGEYQPMLYTSQQPSEVEYADAPETAAQGQSASQNVGRSAGPQSLDTIASDLNLTEAQRRQLFGRQRGKGGNDLSAISVVNFNTDQEYAHNEQLRAAGETVQHNPVRSIAPGKHSLKQLMNNAATQKDALEEHFASGKRNKKEAGSKYGW</sequence>
<feature type="compositionally biased region" description="Low complexity" evidence="1">
    <location>
        <begin position="94"/>
        <end position="107"/>
    </location>
</feature>
<protein>
    <recommendedName>
        <fullName evidence="4">Mitotic checkpoint regulator, MAD2B-interacting-domain-containing protein</fullName>
    </recommendedName>
</protein>
<dbReference type="AlphaFoldDB" id="A0A1S8B7C5"/>
<accession>A0A1S8B7C5</accession>
<feature type="compositionally biased region" description="Polar residues" evidence="1">
    <location>
        <begin position="314"/>
        <end position="339"/>
    </location>
</feature>
<feature type="compositionally biased region" description="Low complexity" evidence="1">
    <location>
        <begin position="59"/>
        <end position="76"/>
    </location>
</feature>
<feature type="compositionally biased region" description="Basic and acidic residues" evidence="1">
    <location>
        <begin position="198"/>
        <end position="208"/>
    </location>
</feature>
<feature type="compositionally biased region" description="Low complexity" evidence="1">
    <location>
        <begin position="131"/>
        <end position="146"/>
    </location>
</feature>
<organism evidence="2 3">
    <name type="scientific">Diplodia seriata</name>
    <dbReference type="NCBI Taxonomy" id="420778"/>
    <lineage>
        <taxon>Eukaryota</taxon>
        <taxon>Fungi</taxon>
        <taxon>Dikarya</taxon>
        <taxon>Ascomycota</taxon>
        <taxon>Pezizomycotina</taxon>
        <taxon>Dothideomycetes</taxon>
        <taxon>Dothideomycetes incertae sedis</taxon>
        <taxon>Botryosphaeriales</taxon>
        <taxon>Botryosphaeriaceae</taxon>
        <taxon>Diplodia</taxon>
    </lineage>
</organism>
<proteinExistence type="predicted"/>
<dbReference type="Pfam" id="PF10253">
    <property type="entry name" value="PRCC"/>
    <property type="match status" value="1"/>
</dbReference>
<feature type="region of interest" description="Disordered" evidence="1">
    <location>
        <begin position="47"/>
        <end position="339"/>
    </location>
</feature>
<evidence type="ECO:0000313" key="2">
    <source>
        <dbReference type="EMBL" id="OMP83303.1"/>
    </source>
</evidence>
<reference evidence="2 3" key="1">
    <citation type="submission" date="2017-01" db="EMBL/GenBank/DDBJ databases">
        <title>Draft genome sequence of Diplodia seriata F98.1, a fungal species involved in grapevine trunk diseases.</title>
        <authorList>
            <person name="Robert-Siegwald G."/>
            <person name="Vallet J."/>
            <person name="Abou-Mansour E."/>
            <person name="Xu J."/>
            <person name="Rey P."/>
            <person name="Bertsch C."/>
            <person name="Rego C."/>
            <person name="Larignon P."/>
            <person name="Fontaine F."/>
            <person name="Lebrun M.-H."/>
        </authorList>
    </citation>
    <scope>NUCLEOTIDE SEQUENCE [LARGE SCALE GENOMIC DNA]</scope>
    <source>
        <strain evidence="2 3">F98.1</strain>
    </source>
</reference>
<dbReference type="EMBL" id="MSZU01000111">
    <property type="protein sequence ID" value="OMP83303.1"/>
    <property type="molecule type" value="Genomic_DNA"/>
</dbReference>
<feature type="region of interest" description="Disordered" evidence="1">
    <location>
        <begin position="410"/>
        <end position="437"/>
    </location>
</feature>
<evidence type="ECO:0000313" key="3">
    <source>
        <dbReference type="Proteomes" id="UP000190776"/>
    </source>
</evidence>
<name>A0A1S8B7C5_9PEZI</name>
<dbReference type="STRING" id="420778.A0A1S8B7C5"/>
<feature type="compositionally biased region" description="Polar residues" evidence="1">
    <location>
        <begin position="273"/>
        <end position="283"/>
    </location>
</feature>
<dbReference type="InterPro" id="IPR018800">
    <property type="entry name" value="PRCC"/>
</dbReference>
<dbReference type="OrthoDB" id="2555634at2759"/>
<evidence type="ECO:0000256" key="1">
    <source>
        <dbReference type="SAM" id="MobiDB-lite"/>
    </source>
</evidence>
<dbReference type="PANTHER" id="PTHR13621">
    <property type="entry name" value="PROLINE-RICH PROTEIN PRCC"/>
    <property type="match status" value="1"/>
</dbReference>
<gene>
    <name evidence="2" type="ORF">BK809_0004684</name>
</gene>
<dbReference type="Proteomes" id="UP000190776">
    <property type="component" value="Unassembled WGS sequence"/>
</dbReference>
<comment type="caution">
    <text evidence="2">The sequence shown here is derived from an EMBL/GenBank/DDBJ whole genome shotgun (WGS) entry which is preliminary data.</text>
</comment>
<evidence type="ECO:0008006" key="4">
    <source>
        <dbReference type="Google" id="ProtNLM"/>
    </source>
</evidence>